<evidence type="ECO:0000313" key="7">
    <source>
        <dbReference type="EMBL" id="ODQ67683.1"/>
    </source>
</evidence>
<feature type="transmembrane region" description="Helical" evidence="6">
    <location>
        <begin position="96"/>
        <end position="114"/>
    </location>
</feature>
<evidence type="ECO:0000256" key="2">
    <source>
        <dbReference type="ARBA" id="ARBA00009969"/>
    </source>
</evidence>
<protein>
    <submittedName>
        <fullName evidence="7">RTA1-domain-containing protein</fullName>
    </submittedName>
</protein>
<dbReference type="Pfam" id="PF04479">
    <property type="entry name" value="RTA1"/>
    <property type="match status" value="1"/>
</dbReference>
<gene>
    <name evidence="7" type="ORF">NADFUDRAFT_21905</name>
</gene>
<keyword evidence="8" id="KW-1185">Reference proteome</keyword>
<sequence length="296" mass="33325">MIDLISRANNENPLAQFDNNFGYYPAKAPSILFAILFGFQLIAIIYNHIRYRVWWPLFLTIGIAFETLGYATRSWLTWNPNTGGSGVGDSMYKCEYACLLIGPIFHAAFVYTVFGRLSRETPRNFTLIKPKLVAPCFFASDIISFLIQVAGAGVLLSASSSSAINTGNAIIQAGLAINLASFVLFLIFCSYFTYCIRKFVKSKAYPWAQYCTLLLWLSAFAILVRQVYRVIEFADGFYGSIAIHEVYFYVFDAVPIFVAGLVWCVFFPERFIYPGFYVATTSVGNETEESKQLNQV</sequence>
<evidence type="ECO:0000256" key="6">
    <source>
        <dbReference type="SAM" id="Phobius"/>
    </source>
</evidence>
<feature type="transmembrane region" description="Helical" evidence="6">
    <location>
        <begin position="207"/>
        <end position="228"/>
    </location>
</feature>
<evidence type="ECO:0000256" key="4">
    <source>
        <dbReference type="ARBA" id="ARBA00022989"/>
    </source>
</evidence>
<comment type="similarity">
    <text evidence="2">Belongs to the lipid-translocating exporter (LTE) (TC 9.A.26.1) family.</text>
</comment>
<keyword evidence="4 6" id="KW-1133">Transmembrane helix</keyword>
<comment type="subcellular location">
    <subcellularLocation>
        <location evidence="1">Membrane</location>
        <topology evidence="1">Multi-pass membrane protein</topology>
    </subcellularLocation>
</comment>
<dbReference type="OrthoDB" id="3358017at2759"/>
<feature type="transmembrane region" description="Helical" evidence="6">
    <location>
        <begin position="53"/>
        <end position="76"/>
    </location>
</feature>
<evidence type="ECO:0000256" key="5">
    <source>
        <dbReference type="ARBA" id="ARBA00023136"/>
    </source>
</evidence>
<dbReference type="Proteomes" id="UP000095009">
    <property type="component" value="Unassembled WGS sequence"/>
</dbReference>
<dbReference type="GO" id="GO:0016020">
    <property type="term" value="C:membrane"/>
    <property type="evidence" value="ECO:0007669"/>
    <property type="project" value="UniProtKB-SubCell"/>
</dbReference>
<dbReference type="EMBL" id="KV454407">
    <property type="protein sequence ID" value="ODQ67683.1"/>
    <property type="molecule type" value="Genomic_DNA"/>
</dbReference>
<evidence type="ECO:0000256" key="3">
    <source>
        <dbReference type="ARBA" id="ARBA00022692"/>
    </source>
</evidence>
<dbReference type="AlphaFoldDB" id="A0A1E3PQG1"/>
<evidence type="ECO:0000256" key="1">
    <source>
        <dbReference type="ARBA" id="ARBA00004141"/>
    </source>
</evidence>
<dbReference type="PANTHER" id="PTHR31465">
    <property type="entry name" value="PROTEIN RTA1-RELATED"/>
    <property type="match status" value="1"/>
</dbReference>
<keyword evidence="3 6" id="KW-0812">Transmembrane</keyword>
<dbReference type="InterPro" id="IPR007568">
    <property type="entry name" value="RTA1"/>
</dbReference>
<feature type="transmembrane region" description="Helical" evidence="6">
    <location>
        <begin position="28"/>
        <end position="46"/>
    </location>
</feature>
<feature type="transmembrane region" description="Helical" evidence="6">
    <location>
        <begin position="170"/>
        <end position="195"/>
    </location>
</feature>
<proteinExistence type="inferred from homology"/>
<feature type="transmembrane region" description="Helical" evidence="6">
    <location>
        <begin position="135"/>
        <end position="158"/>
    </location>
</feature>
<evidence type="ECO:0000313" key="8">
    <source>
        <dbReference type="Proteomes" id="UP000095009"/>
    </source>
</evidence>
<reference evidence="7 8" key="1">
    <citation type="journal article" date="2016" name="Proc. Natl. Acad. Sci. U.S.A.">
        <title>Comparative genomics of biotechnologically important yeasts.</title>
        <authorList>
            <person name="Riley R."/>
            <person name="Haridas S."/>
            <person name="Wolfe K.H."/>
            <person name="Lopes M.R."/>
            <person name="Hittinger C.T."/>
            <person name="Goeker M."/>
            <person name="Salamov A.A."/>
            <person name="Wisecaver J.H."/>
            <person name="Long T.M."/>
            <person name="Calvey C.H."/>
            <person name="Aerts A.L."/>
            <person name="Barry K.W."/>
            <person name="Choi C."/>
            <person name="Clum A."/>
            <person name="Coughlan A.Y."/>
            <person name="Deshpande S."/>
            <person name="Douglass A.P."/>
            <person name="Hanson S.J."/>
            <person name="Klenk H.-P."/>
            <person name="LaButti K.M."/>
            <person name="Lapidus A."/>
            <person name="Lindquist E.A."/>
            <person name="Lipzen A.M."/>
            <person name="Meier-Kolthoff J.P."/>
            <person name="Ohm R.A."/>
            <person name="Otillar R.P."/>
            <person name="Pangilinan J.L."/>
            <person name="Peng Y."/>
            <person name="Rokas A."/>
            <person name="Rosa C.A."/>
            <person name="Scheuner C."/>
            <person name="Sibirny A.A."/>
            <person name="Slot J.C."/>
            <person name="Stielow J.B."/>
            <person name="Sun H."/>
            <person name="Kurtzman C.P."/>
            <person name="Blackwell M."/>
            <person name="Grigoriev I.V."/>
            <person name="Jeffries T.W."/>
        </authorList>
    </citation>
    <scope>NUCLEOTIDE SEQUENCE [LARGE SCALE GENOMIC DNA]</scope>
    <source>
        <strain evidence="7 8">DSM 6958</strain>
    </source>
</reference>
<keyword evidence="5 6" id="KW-0472">Membrane</keyword>
<feature type="transmembrane region" description="Helical" evidence="6">
    <location>
        <begin position="248"/>
        <end position="267"/>
    </location>
</feature>
<organism evidence="7 8">
    <name type="scientific">Nadsonia fulvescens var. elongata DSM 6958</name>
    <dbReference type="NCBI Taxonomy" id="857566"/>
    <lineage>
        <taxon>Eukaryota</taxon>
        <taxon>Fungi</taxon>
        <taxon>Dikarya</taxon>
        <taxon>Ascomycota</taxon>
        <taxon>Saccharomycotina</taxon>
        <taxon>Dipodascomycetes</taxon>
        <taxon>Dipodascales</taxon>
        <taxon>Dipodascales incertae sedis</taxon>
        <taxon>Nadsonia</taxon>
    </lineage>
</organism>
<name>A0A1E3PQG1_9ASCO</name>
<dbReference type="PANTHER" id="PTHR31465:SF1">
    <property type="entry name" value="PROTEIN RTA1-RELATED"/>
    <property type="match status" value="1"/>
</dbReference>
<accession>A0A1E3PQG1</accession>